<proteinExistence type="predicted"/>
<evidence type="ECO:0000313" key="1">
    <source>
        <dbReference type="EMBL" id="OLZ51619.1"/>
    </source>
</evidence>
<protein>
    <submittedName>
        <fullName evidence="1">Uncharacterized protein</fullName>
    </submittedName>
</protein>
<accession>A0A1R0KU17</accession>
<evidence type="ECO:0000313" key="2">
    <source>
        <dbReference type="Proteomes" id="UP000187486"/>
    </source>
</evidence>
<dbReference type="AlphaFoldDB" id="A0A1R0KU17"/>
<keyword evidence="2" id="KW-1185">Reference proteome</keyword>
<reference evidence="1 2" key="1">
    <citation type="submission" date="2016-01" db="EMBL/GenBank/DDBJ databases">
        <title>Amycolatopsis coloradensis genome sequencing and assembly.</title>
        <authorList>
            <person name="Mayilraj S."/>
        </authorList>
    </citation>
    <scope>NUCLEOTIDE SEQUENCE [LARGE SCALE GENOMIC DNA]</scope>
    <source>
        <strain evidence="1 2">DSM 44225</strain>
    </source>
</reference>
<name>A0A1R0KU17_9PSEU</name>
<dbReference type="RefSeq" id="WP_076161152.1">
    <property type="nucleotide sequence ID" value="NZ_JBEZVB010000181.1"/>
</dbReference>
<dbReference type="OrthoDB" id="4551089at2"/>
<organism evidence="1 2">
    <name type="scientific">Amycolatopsis coloradensis</name>
    <dbReference type="NCBI Taxonomy" id="76021"/>
    <lineage>
        <taxon>Bacteria</taxon>
        <taxon>Bacillati</taxon>
        <taxon>Actinomycetota</taxon>
        <taxon>Actinomycetes</taxon>
        <taxon>Pseudonocardiales</taxon>
        <taxon>Pseudonocardiaceae</taxon>
        <taxon>Amycolatopsis</taxon>
    </lineage>
</organism>
<gene>
    <name evidence="1" type="ORF">BS329_15240</name>
</gene>
<comment type="caution">
    <text evidence="1">The sequence shown here is derived from an EMBL/GenBank/DDBJ whole genome shotgun (WGS) entry which is preliminary data.</text>
</comment>
<sequence length="204" mass="23091">MTDRVPVFLAGVPDLNDVVNTVVNLHREHADLRGRIIAAEDDYLRRIAQAHHAGLLDWKGLISAYEQLRAWSKDNGLGTFRDRWEARIEYDRGTLSRYAGAMPNASDGTTWTGNTGFDEMDGTSCPQRGMNVAFVLFRGGQTPVFIGFTHQFRNRLKTLDKEGLIWESWLAQLCDARQEAVEVRRDLVKRYGEPNIAARPATSR</sequence>
<dbReference type="Proteomes" id="UP000187486">
    <property type="component" value="Unassembled WGS sequence"/>
</dbReference>
<dbReference type="EMBL" id="MQUQ01000007">
    <property type="protein sequence ID" value="OLZ51619.1"/>
    <property type="molecule type" value="Genomic_DNA"/>
</dbReference>